<dbReference type="GeneID" id="93645784"/>
<dbReference type="Pfam" id="PF17332">
    <property type="entry name" value="DUF5592"/>
    <property type="match status" value="1"/>
</dbReference>
<reference evidence="1 2" key="1">
    <citation type="journal article" date="2015" name="Genome Announc.">
        <title>Complete genome sequences for 35 biothreat assay-relevant bacillus species.</title>
        <authorList>
            <person name="Johnson S.L."/>
            <person name="Daligault H.E."/>
            <person name="Davenport K.W."/>
            <person name="Jaissle J."/>
            <person name="Frey K.G."/>
            <person name="Ladner J.T."/>
            <person name="Broomall S.M."/>
            <person name="Bishop-Lilly K.A."/>
            <person name="Bruce D.C."/>
            <person name="Gibbons H.S."/>
            <person name="Coyne S.R."/>
            <person name="Lo C.C."/>
            <person name="Meincke L."/>
            <person name="Munk A.C."/>
            <person name="Koroleva G.I."/>
            <person name="Rosenzweig C.N."/>
            <person name="Palacios G.F."/>
            <person name="Redden C.L."/>
            <person name="Minogue T.D."/>
            <person name="Chain P.S."/>
        </authorList>
    </citation>
    <scope>NUCLEOTIDE SEQUENCE [LARGE SCALE GENOMIC DNA]</scope>
    <source>
        <strain evidence="2">ATCC 14581 / DSM 32 / JCM 2506 / NBRC 15308 / NCIMB 9376 / NCTC 10342 / NRRL B-14308 / VKM B-512</strain>
        <plasmid evidence="1 2">pBMV_2</plasmid>
    </source>
</reference>
<name>A0A0B6AYT7_PRIM2</name>
<dbReference type="EMBL" id="CP009921">
    <property type="protein sequence ID" value="AJI25853.1"/>
    <property type="molecule type" value="Genomic_DNA"/>
</dbReference>
<gene>
    <name evidence="1" type="ORF">BG04_5739</name>
</gene>
<dbReference type="KEGG" id="bmeg:BG04_5739"/>
<evidence type="ECO:0000313" key="1">
    <source>
        <dbReference type="EMBL" id="AJI25853.1"/>
    </source>
</evidence>
<dbReference type="AlphaFoldDB" id="A0A0B6AYT7"/>
<dbReference type="Proteomes" id="UP000031829">
    <property type="component" value="Plasmid pBMV_2"/>
</dbReference>
<protein>
    <submittedName>
        <fullName evidence="1">Uncharacterized protein</fullName>
    </submittedName>
</protein>
<geneLocation type="plasmid" evidence="1 2">
    <name>pBMV_2</name>
</geneLocation>
<evidence type="ECO:0000313" key="2">
    <source>
        <dbReference type="Proteomes" id="UP000031829"/>
    </source>
</evidence>
<organism evidence="1 2">
    <name type="scientific">Priestia megaterium (strain ATCC 14581 / DSM 32 / CCUG 1817 / JCM 2506 / NBRC 15308 / NCIMB 9376 / NCTC 10342 / NRRL B-14308 / VKM B-512 / Ford 19)</name>
    <name type="common">Bacillus megaterium</name>
    <dbReference type="NCBI Taxonomy" id="1348623"/>
    <lineage>
        <taxon>Bacteria</taxon>
        <taxon>Bacillati</taxon>
        <taxon>Bacillota</taxon>
        <taxon>Bacilli</taxon>
        <taxon>Bacillales</taxon>
        <taxon>Bacillaceae</taxon>
        <taxon>Priestia</taxon>
    </lineage>
</organism>
<accession>A0A0B6AYT7</accession>
<proteinExistence type="predicted"/>
<dbReference type="InterPro" id="IPR020275">
    <property type="entry name" value="DUF5592"/>
</dbReference>
<dbReference type="HOGENOM" id="CLU_168214_0_0_9"/>
<keyword evidence="1" id="KW-0614">Plasmid</keyword>
<sequence length="96" mass="11533">MANYTIPKEISTELKINKSLYLFDLLFIIGLLLFTMMLRYFIHPMLHIPFYVFMGIFGLIMILRPLTNPQKRMYEILLLTMVRKKSTYCAIDRDYE</sequence>
<dbReference type="RefSeq" id="WP_034656057.1">
    <property type="nucleotide sequence ID" value="NZ_CP009921.1"/>
</dbReference>